<evidence type="ECO:0000313" key="2">
    <source>
        <dbReference type="EMBL" id="SDC50984.1"/>
    </source>
</evidence>
<dbReference type="Proteomes" id="UP000199245">
    <property type="component" value="Unassembled WGS sequence"/>
</dbReference>
<evidence type="ECO:0000313" key="3">
    <source>
        <dbReference type="Proteomes" id="UP000199245"/>
    </source>
</evidence>
<dbReference type="AlphaFoldDB" id="A0A1G6M6R7"/>
<reference evidence="2 3" key="1">
    <citation type="submission" date="2016-10" db="EMBL/GenBank/DDBJ databases">
        <authorList>
            <person name="de Groot N.N."/>
        </authorList>
    </citation>
    <scope>NUCLEOTIDE SEQUENCE [LARGE SCALE GENOMIC DNA]</scope>
    <source>
        <strain evidence="2 3">R5</strain>
    </source>
</reference>
<name>A0A1G6M6R7_9BRAD</name>
<dbReference type="EMBL" id="FMZW01000003">
    <property type="protein sequence ID" value="SDC50984.1"/>
    <property type="molecule type" value="Genomic_DNA"/>
</dbReference>
<keyword evidence="1" id="KW-0472">Membrane</keyword>
<keyword evidence="1" id="KW-0812">Transmembrane</keyword>
<accession>A0A1G6M6R7</accession>
<protein>
    <submittedName>
        <fullName evidence="2">Uncharacterized protein</fullName>
    </submittedName>
</protein>
<dbReference type="RefSeq" id="WP_233442858.1">
    <property type="nucleotide sequence ID" value="NZ_FMZW01000003.1"/>
</dbReference>
<feature type="transmembrane region" description="Helical" evidence="1">
    <location>
        <begin position="146"/>
        <end position="164"/>
    </location>
</feature>
<evidence type="ECO:0000256" key="1">
    <source>
        <dbReference type="SAM" id="Phobius"/>
    </source>
</evidence>
<organism evidence="2 3">
    <name type="scientific">Bradyrhizobium brasilense</name>
    <dbReference type="NCBI Taxonomy" id="1419277"/>
    <lineage>
        <taxon>Bacteria</taxon>
        <taxon>Pseudomonadati</taxon>
        <taxon>Pseudomonadota</taxon>
        <taxon>Alphaproteobacteria</taxon>
        <taxon>Hyphomicrobiales</taxon>
        <taxon>Nitrobacteraceae</taxon>
        <taxon>Bradyrhizobium</taxon>
    </lineage>
</organism>
<sequence>MTPTPAQRTVRDIGPAHPEVEFALVLARTIDSVSADPQQLRSAVYELARQKLQQLAHEDPAEKQRLMQALEVAIEGVEAHTKSNVIEKFEVPPARALPAFLEAAGAARRIEAPPRIDAEAAFVTTLDRVEPAAVARGPRWSSSAPLRYVVMLAFFGLIAAVVLLQQRGVSLAAARAMIAGTLASAPPETQRPAVVAAVPAPAAAAEPPAPRRPLPTAYGVYAESGGKLYELQLIQGRAPDPRVAISAAITRPSETTLPDGHLRFIVFRREGAGGASDPIDVRLIAHVSQQTTFDATGKPVVSPGDDTWVIRNISIPFRAAPLKDDPQMFEVLPRDDAPLPPGRYALILKAQAYDFTVEGAVTDKRHCLQRLAAANGVFYSECEKP</sequence>
<gene>
    <name evidence="2" type="ORF">SAMN05216337_1003152</name>
</gene>
<keyword evidence="1" id="KW-1133">Transmembrane helix</keyword>
<proteinExistence type="predicted"/>